<dbReference type="InParanoid" id="A0A1X2HBX6"/>
<dbReference type="AlphaFoldDB" id="A0A1X2HBX6"/>
<comment type="caution">
    <text evidence="1">The sequence shown here is derived from an EMBL/GenBank/DDBJ whole genome shotgun (WGS) entry which is preliminary data.</text>
</comment>
<accession>A0A1X2HBX6</accession>
<reference evidence="1 2" key="1">
    <citation type="submission" date="2016-07" db="EMBL/GenBank/DDBJ databases">
        <title>Pervasive Adenine N6-methylation of Active Genes in Fungi.</title>
        <authorList>
            <consortium name="DOE Joint Genome Institute"/>
            <person name="Mondo S.J."/>
            <person name="Dannebaum R.O."/>
            <person name="Kuo R.C."/>
            <person name="Labutti K."/>
            <person name="Haridas S."/>
            <person name="Kuo A."/>
            <person name="Salamov A."/>
            <person name="Ahrendt S.R."/>
            <person name="Lipzen A."/>
            <person name="Sullivan W."/>
            <person name="Andreopoulos W.B."/>
            <person name="Clum A."/>
            <person name="Lindquist E."/>
            <person name="Daum C."/>
            <person name="Ramamoorthy G.K."/>
            <person name="Gryganskyi A."/>
            <person name="Culley D."/>
            <person name="Magnuson J.K."/>
            <person name="James T.Y."/>
            <person name="O'Malley M.A."/>
            <person name="Stajich J.E."/>
            <person name="Spatafora J.W."/>
            <person name="Visel A."/>
            <person name="Grigoriev I.V."/>
        </authorList>
    </citation>
    <scope>NUCLEOTIDE SEQUENCE [LARGE SCALE GENOMIC DNA]</scope>
    <source>
        <strain evidence="1 2">NRRL 2496</strain>
    </source>
</reference>
<organism evidence="1 2">
    <name type="scientific">Syncephalastrum racemosum</name>
    <name type="common">Filamentous fungus</name>
    <dbReference type="NCBI Taxonomy" id="13706"/>
    <lineage>
        <taxon>Eukaryota</taxon>
        <taxon>Fungi</taxon>
        <taxon>Fungi incertae sedis</taxon>
        <taxon>Mucoromycota</taxon>
        <taxon>Mucoromycotina</taxon>
        <taxon>Mucoromycetes</taxon>
        <taxon>Mucorales</taxon>
        <taxon>Syncephalastraceae</taxon>
        <taxon>Syncephalastrum</taxon>
    </lineage>
</organism>
<protein>
    <submittedName>
        <fullName evidence="1">Uncharacterized protein</fullName>
    </submittedName>
</protein>
<sequence length="64" mass="7197">MATSLHHTPRQPRDSALVLPLLVLGLVGFRFDCISYAFLLCRNRVVYLPTLLKHTSFAEISALI</sequence>
<proteinExistence type="predicted"/>
<dbReference type="EMBL" id="MCGN01000005">
    <property type="protein sequence ID" value="ORY96301.1"/>
    <property type="molecule type" value="Genomic_DNA"/>
</dbReference>
<evidence type="ECO:0000313" key="2">
    <source>
        <dbReference type="Proteomes" id="UP000242180"/>
    </source>
</evidence>
<dbReference type="Proteomes" id="UP000242180">
    <property type="component" value="Unassembled WGS sequence"/>
</dbReference>
<name>A0A1X2HBX6_SYNRA</name>
<evidence type="ECO:0000313" key="1">
    <source>
        <dbReference type="EMBL" id="ORY96301.1"/>
    </source>
</evidence>
<keyword evidence="2" id="KW-1185">Reference proteome</keyword>
<gene>
    <name evidence="1" type="ORF">BCR43DRAFT_271521</name>
</gene>